<dbReference type="Gene3D" id="3.40.50.10140">
    <property type="entry name" value="Toll/interleukin-1 receptor homology (TIR) domain"/>
    <property type="match status" value="1"/>
</dbReference>
<gene>
    <name evidence="3" type="ORF">RM445_16930</name>
</gene>
<dbReference type="PANTHER" id="PTHR23150">
    <property type="entry name" value="SULFATASE MODIFYING FACTOR 1, 2"/>
    <property type="match status" value="1"/>
</dbReference>
<dbReference type="InterPro" id="IPR051043">
    <property type="entry name" value="Sulfatase_Mod_Factor_Kinase"/>
</dbReference>
<dbReference type="SUPFAM" id="SSF52200">
    <property type="entry name" value="Toll/Interleukin receptor TIR domain"/>
    <property type="match status" value="1"/>
</dbReference>
<dbReference type="InterPro" id="IPR035897">
    <property type="entry name" value="Toll_tir_struct_dom_sf"/>
</dbReference>
<feature type="domain" description="TIR" evidence="2">
    <location>
        <begin position="1"/>
        <end position="128"/>
    </location>
</feature>
<dbReference type="EMBL" id="JAVREJ010000011">
    <property type="protein sequence ID" value="MDT0351216.1"/>
    <property type="molecule type" value="Genomic_DNA"/>
</dbReference>
<name>A0ABU2NB82_9PSEU</name>
<keyword evidence="1" id="KW-0812">Transmembrane</keyword>
<dbReference type="Pfam" id="PF03781">
    <property type="entry name" value="FGE-sulfatase"/>
    <property type="match status" value="1"/>
</dbReference>
<dbReference type="RefSeq" id="WP_311557413.1">
    <property type="nucleotide sequence ID" value="NZ_JAVREJ010000011.1"/>
</dbReference>
<comment type="caution">
    <text evidence="3">The sequence shown here is derived from an EMBL/GenBank/DDBJ whole genome shotgun (WGS) entry which is preliminary data.</text>
</comment>
<keyword evidence="4" id="KW-1185">Reference proteome</keyword>
<dbReference type="InterPro" id="IPR042095">
    <property type="entry name" value="SUMF_sf"/>
</dbReference>
<dbReference type="Gene3D" id="3.90.1580.10">
    <property type="entry name" value="paralog of FGE (formylglycine-generating enzyme)"/>
    <property type="match status" value="1"/>
</dbReference>
<dbReference type="PANTHER" id="PTHR23150:SF19">
    <property type="entry name" value="FORMYLGLYCINE-GENERATING ENZYME"/>
    <property type="match status" value="1"/>
</dbReference>
<dbReference type="Proteomes" id="UP001183202">
    <property type="component" value="Unassembled WGS sequence"/>
</dbReference>
<feature type="transmembrane region" description="Helical" evidence="1">
    <location>
        <begin position="166"/>
        <end position="187"/>
    </location>
</feature>
<dbReference type="InterPro" id="IPR000157">
    <property type="entry name" value="TIR_dom"/>
</dbReference>
<sequence>MADVFVSYKRADRPRIEPIVGLLEDAGLTVWWDPDLVAGERFGDVIAREIECARCVVVAWSASSIGADWVRDEAAAGRDRGILVPLRLDDVTPPLGFRQLQTPDLSDWSGDPDDPRIEQLTAGITRAVQGGGMPQLAPMAVPDVRQDLADPPQRLSRPRRLSRRRVLSVGAAGVALGGGWWLGAPVFQRASVPVRRTEQVDAVTVDARGDAAPPQRTTVEVFDLPVGRTTMAFSAIPAGGFQVGSPDGEAERLPIEGPQQLVELSSFAVGRTAVTQAQWAALVEAAPEPIGQSLRPYPSSFRGDDLPVETVTWYQAVEFCARLSRLSGLRVRLPSETEWEYACRAHTASAFHFGPTLTAELANYCGTGGAVRGTNNGVDIGGPAYGPRTYDSGAYAGGPAGVFLGRTVAVRTYPPNGFGLHEMHGNVWEHCADVGPVDYREAPTDGRPAVGPQGSRVLRGGSWSHNPAICRAAYRDSMRPDWPGWEGRVGLRVVCELEPS</sequence>
<keyword evidence="1" id="KW-1133">Transmembrane helix</keyword>
<accession>A0ABU2NB82</accession>
<proteinExistence type="predicted"/>
<dbReference type="PROSITE" id="PS50104">
    <property type="entry name" value="TIR"/>
    <property type="match status" value="1"/>
</dbReference>
<protein>
    <submittedName>
        <fullName evidence="3">SUMF1/EgtB/PvdO family nonheme iron enzyme</fullName>
    </submittedName>
</protein>
<dbReference type="InterPro" id="IPR016187">
    <property type="entry name" value="CTDL_fold"/>
</dbReference>
<reference evidence="4" key="1">
    <citation type="submission" date="2023-07" db="EMBL/GenBank/DDBJ databases">
        <title>30 novel species of actinomycetes from the DSMZ collection.</title>
        <authorList>
            <person name="Nouioui I."/>
        </authorList>
    </citation>
    <scope>NUCLEOTIDE SEQUENCE [LARGE SCALE GENOMIC DNA]</scope>
    <source>
        <strain evidence="4">DSM 45834</strain>
    </source>
</reference>
<dbReference type="Pfam" id="PF13676">
    <property type="entry name" value="TIR_2"/>
    <property type="match status" value="1"/>
</dbReference>
<dbReference type="InterPro" id="IPR005532">
    <property type="entry name" value="SUMF_dom"/>
</dbReference>
<evidence type="ECO:0000256" key="1">
    <source>
        <dbReference type="SAM" id="Phobius"/>
    </source>
</evidence>
<evidence type="ECO:0000259" key="2">
    <source>
        <dbReference type="PROSITE" id="PS50104"/>
    </source>
</evidence>
<evidence type="ECO:0000313" key="4">
    <source>
        <dbReference type="Proteomes" id="UP001183202"/>
    </source>
</evidence>
<keyword evidence="1" id="KW-0472">Membrane</keyword>
<evidence type="ECO:0000313" key="3">
    <source>
        <dbReference type="EMBL" id="MDT0351216.1"/>
    </source>
</evidence>
<organism evidence="3 4">
    <name type="scientific">Pseudonocardia charpentierae</name>
    <dbReference type="NCBI Taxonomy" id="3075545"/>
    <lineage>
        <taxon>Bacteria</taxon>
        <taxon>Bacillati</taxon>
        <taxon>Actinomycetota</taxon>
        <taxon>Actinomycetes</taxon>
        <taxon>Pseudonocardiales</taxon>
        <taxon>Pseudonocardiaceae</taxon>
        <taxon>Pseudonocardia</taxon>
    </lineage>
</organism>
<dbReference type="SUPFAM" id="SSF56436">
    <property type="entry name" value="C-type lectin-like"/>
    <property type="match status" value="1"/>
</dbReference>